<dbReference type="OrthoDB" id="9778998at2"/>
<organism evidence="2 3">
    <name type="scientific">Amycolatopsis cihanbeyliensis</name>
    <dbReference type="NCBI Taxonomy" id="1128664"/>
    <lineage>
        <taxon>Bacteria</taxon>
        <taxon>Bacillati</taxon>
        <taxon>Actinomycetota</taxon>
        <taxon>Actinomycetes</taxon>
        <taxon>Pseudonocardiales</taxon>
        <taxon>Pseudonocardiaceae</taxon>
        <taxon>Amycolatopsis</taxon>
    </lineage>
</organism>
<dbReference type="AlphaFoldDB" id="A0A542CUS1"/>
<dbReference type="EMBL" id="VFML01000002">
    <property type="protein sequence ID" value="TQI94564.1"/>
    <property type="molecule type" value="Genomic_DNA"/>
</dbReference>
<evidence type="ECO:0000256" key="1">
    <source>
        <dbReference type="SAM" id="MobiDB-lite"/>
    </source>
</evidence>
<feature type="compositionally biased region" description="Low complexity" evidence="1">
    <location>
        <begin position="104"/>
        <end position="116"/>
    </location>
</feature>
<protein>
    <submittedName>
        <fullName evidence="2">Putative secreted protein with C-terminal beta-propeller domain</fullName>
    </submittedName>
</protein>
<name>A0A542CUS1_AMYCI</name>
<dbReference type="RefSeq" id="WP_142003780.1">
    <property type="nucleotide sequence ID" value="NZ_VFML01000002.1"/>
</dbReference>
<evidence type="ECO:0000313" key="3">
    <source>
        <dbReference type="Proteomes" id="UP000320876"/>
    </source>
</evidence>
<keyword evidence="3" id="KW-1185">Reference proteome</keyword>
<dbReference type="InterPro" id="IPR019198">
    <property type="entry name" value="Beta_propeller_containing"/>
</dbReference>
<accession>A0A542CUS1</accession>
<comment type="caution">
    <text evidence="2">The sequence shown here is derived from an EMBL/GenBank/DDBJ whole genome shotgun (WGS) entry which is preliminary data.</text>
</comment>
<dbReference type="Proteomes" id="UP000320876">
    <property type="component" value="Unassembled WGS sequence"/>
</dbReference>
<proteinExistence type="predicted"/>
<feature type="region of interest" description="Disordered" evidence="1">
    <location>
        <begin position="104"/>
        <end position="139"/>
    </location>
</feature>
<sequence>MKRLPTPPRPAGLAVALVVVLAAGLVVTDTLTSEKPWNQRETGTAATGTPRLVSFDSCEAALAELRESMRPFVGPYGLPGDQPYGVAADSGFAEGVDGRAAVPNAAPAAGEDAGSAGKKRQHSGTNNHERGVEEPDLVQTDGNRVVSVVDGTLRVVDVGSTAVTAEVDLPGGPATELLLHGDRALVLAAGGVAAAPVDPGFAPEPGGLRSRLVLVDLAGPAEVVGTLELDGEYVDARAIEGRARIVVRSAPRLPFTHPHEAGSRESALRENREILERSSIEDWLPRYELTGNGTRQEGNLVDCARVSHPDTYSGTAMLTVLTVELSGRLGTGDPVSIVAEGDTVYGTESSLYVADDGYPTAVPMPGGRMPMPEWEPEARRTEIHQFDIGRPGPPRHVASGTVEGTLLNQYSLSEYEGHLRVATTTGAAGVPRGPDEVPNSVSAVTVLARKDSELAQVGRVGGLGKGERIYAVRFVGPVGYVVTFRETDPLYTVDLADPAAPRVVGELKITGYSAYLHDAGAGRLIGVGQEANRQGRTSGLQVSLFDVGDPAAPSRIAQQHVAGARSEVESDPHAFLYWPPSGLIVLPYTSPPTGPDWEHGGGALVLRLGERGMTEVGTVRQPAESGSAGDGVVRRAMVIGDRLWTVSSAGALVSEVGDGGTNRVAWIPFS</sequence>
<evidence type="ECO:0000313" key="2">
    <source>
        <dbReference type="EMBL" id="TQI94564.1"/>
    </source>
</evidence>
<reference evidence="2 3" key="1">
    <citation type="submission" date="2019-06" db="EMBL/GenBank/DDBJ databases">
        <title>Sequencing the genomes of 1000 actinobacteria strains.</title>
        <authorList>
            <person name="Klenk H.-P."/>
        </authorList>
    </citation>
    <scope>NUCLEOTIDE SEQUENCE [LARGE SCALE GENOMIC DNA]</scope>
    <source>
        <strain evidence="2 3">DSM 45679</strain>
    </source>
</reference>
<gene>
    <name evidence="2" type="ORF">FB471_6730</name>
</gene>
<dbReference type="Pfam" id="PF09826">
    <property type="entry name" value="Beta_propel"/>
    <property type="match status" value="1"/>
</dbReference>